<organism evidence="2 3">
    <name type="scientific">Prorocentrum cordatum</name>
    <dbReference type="NCBI Taxonomy" id="2364126"/>
    <lineage>
        <taxon>Eukaryota</taxon>
        <taxon>Sar</taxon>
        <taxon>Alveolata</taxon>
        <taxon>Dinophyceae</taxon>
        <taxon>Prorocentrales</taxon>
        <taxon>Prorocentraceae</taxon>
        <taxon>Prorocentrum</taxon>
    </lineage>
</organism>
<dbReference type="Proteomes" id="UP001189429">
    <property type="component" value="Unassembled WGS sequence"/>
</dbReference>
<evidence type="ECO:0000256" key="1">
    <source>
        <dbReference type="SAM" id="MobiDB-lite"/>
    </source>
</evidence>
<protein>
    <submittedName>
        <fullName evidence="2">Uncharacterized protein</fullName>
    </submittedName>
</protein>
<sequence>MVQADPLRSFRSDKALRSSLADCDRDLEAGLPWGSNCWVEDLGRPPCVVDAVPAAEPAPGVREAVCLQPQTLELRLPRDARPGELAVAEGPHGPVEVETPSDHKPGTKVQLRLGAPPELRIRVPEDGKPGDRLQVIRADRVRIAARIPQGMKVAVPAVVVAVPEGAKTGELVTFRLPPPEGKCKGEWMQAWCPSELLYGRYFAACMPLTVGKRADLTAAKKAMAEATAKREAQHADFLGMQADYVANIGALTKAVAAISKGMAGGPLSGARGQAP</sequence>
<accession>A0ABN9V8R6</accession>
<reference evidence="2" key="1">
    <citation type="submission" date="2023-10" db="EMBL/GenBank/DDBJ databases">
        <authorList>
            <person name="Chen Y."/>
            <person name="Shah S."/>
            <person name="Dougan E. K."/>
            <person name="Thang M."/>
            <person name="Chan C."/>
        </authorList>
    </citation>
    <scope>NUCLEOTIDE SEQUENCE [LARGE SCALE GENOMIC DNA]</scope>
</reference>
<feature type="region of interest" description="Disordered" evidence="1">
    <location>
        <begin position="88"/>
        <end position="108"/>
    </location>
</feature>
<evidence type="ECO:0000313" key="2">
    <source>
        <dbReference type="EMBL" id="CAK0869341.1"/>
    </source>
</evidence>
<gene>
    <name evidence="2" type="ORF">PCOR1329_LOCUS55735</name>
</gene>
<name>A0ABN9V8R6_9DINO</name>
<comment type="caution">
    <text evidence="2">The sequence shown here is derived from an EMBL/GenBank/DDBJ whole genome shotgun (WGS) entry which is preliminary data.</text>
</comment>
<proteinExistence type="predicted"/>
<dbReference type="EMBL" id="CAUYUJ010016841">
    <property type="protein sequence ID" value="CAK0869341.1"/>
    <property type="molecule type" value="Genomic_DNA"/>
</dbReference>
<evidence type="ECO:0000313" key="3">
    <source>
        <dbReference type="Proteomes" id="UP001189429"/>
    </source>
</evidence>
<keyword evidence="3" id="KW-1185">Reference proteome</keyword>